<dbReference type="InterPro" id="IPR001525">
    <property type="entry name" value="C5_MeTfrase"/>
</dbReference>
<evidence type="ECO:0000256" key="2">
    <source>
        <dbReference type="ARBA" id="ARBA00022603"/>
    </source>
</evidence>
<dbReference type="EC" id="2.1.1.37" evidence="1"/>
<dbReference type="InterPro" id="IPR050390">
    <property type="entry name" value="C5-Methyltransferase"/>
</dbReference>
<dbReference type="GO" id="GO:0003886">
    <property type="term" value="F:DNA (cytosine-5-)-methyltransferase activity"/>
    <property type="evidence" value="ECO:0007669"/>
    <property type="project" value="UniProtKB-EC"/>
</dbReference>
<evidence type="ECO:0000256" key="3">
    <source>
        <dbReference type="ARBA" id="ARBA00022679"/>
    </source>
</evidence>
<dbReference type="GO" id="GO:0003677">
    <property type="term" value="F:DNA binding"/>
    <property type="evidence" value="ECO:0007669"/>
    <property type="project" value="TreeGrafter"/>
</dbReference>
<evidence type="ECO:0000256" key="1">
    <source>
        <dbReference type="ARBA" id="ARBA00011975"/>
    </source>
</evidence>
<protein>
    <recommendedName>
        <fullName evidence="1">DNA (cytosine-5-)-methyltransferase</fullName>
        <ecNumber evidence="1">2.1.1.37</ecNumber>
    </recommendedName>
</protein>
<dbReference type="GO" id="GO:0044027">
    <property type="term" value="P:negative regulation of gene expression via chromosomal CpG island methylation"/>
    <property type="evidence" value="ECO:0007669"/>
    <property type="project" value="TreeGrafter"/>
</dbReference>
<dbReference type="SUPFAM" id="SSF53335">
    <property type="entry name" value="S-adenosyl-L-methionine-dependent methyltransferases"/>
    <property type="match status" value="1"/>
</dbReference>
<name>A0AA39CCM1_9EURO</name>
<accession>A0AA39CCM1</accession>
<dbReference type="InterPro" id="IPR029063">
    <property type="entry name" value="SAM-dependent_MTases_sf"/>
</dbReference>
<dbReference type="AlphaFoldDB" id="A0AA39CCM1"/>
<dbReference type="Proteomes" id="UP001172673">
    <property type="component" value="Unassembled WGS sequence"/>
</dbReference>
<evidence type="ECO:0000313" key="5">
    <source>
        <dbReference type="EMBL" id="KAJ9603379.1"/>
    </source>
</evidence>
<proteinExistence type="predicted"/>
<dbReference type="Gene3D" id="3.90.120.10">
    <property type="entry name" value="DNA Methylase, subunit A, domain 2"/>
    <property type="match status" value="1"/>
</dbReference>
<reference evidence="5" key="1">
    <citation type="submission" date="2022-10" db="EMBL/GenBank/DDBJ databases">
        <title>Culturing micro-colonial fungi from biological soil crusts in the Mojave desert and describing Neophaeococcomyces mojavensis, and introducing the new genera and species Taxawa tesnikishii.</title>
        <authorList>
            <person name="Kurbessoian T."/>
            <person name="Stajich J.E."/>
        </authorList>
    </citation>
    <scope>NUCLEOTIDE SEQUENCE</scope>
    <source>
        <strain evidence="5">TK_41</strain>
    </source>
</reference>
<keyword evidence="4" id="KW-0949">S-adenosyl-L-methionine</keyword>
<dbReference type="PANTHER" id="PTHR10629:SF52">
    <property type="entry name" value="DNA (CYTOSINE-5)-METHYLTRANSFERASE 1"/>
    <property type="match status" value="1"/>
</dbReference>
<gene>
    <name evidence="5" type="ORF">H2200_012157</name>
</gene>
<keyword evidence="3" id="KW-0808">Transferase</keyword>
<dbReference type="GO" id="GO:0005634">
    <property type="term" value="C:nucleus"/>
    <property type="evidence" value="ECO:0007669"/>
    <property type="project" value="TreeGrafter"/>
</dbReference>
<dbReference type="Pfam" id="PF00145">
    <property type="entry name" value="DNA_methylase"/>
    <property type="match status" value="1"/>
</dbReference>
<organism evidence="5 6">
    <name type="scientific">Cladophialophora chaetospira</name>
    <dbReference type="NCBI Taxonomy" id="386627"/>
    <lineage>
        <taxon>Eukaryota</taxon>
        <taxon>Fungi</taxon>
        <taxon>Dikarya</taxon>
        <taxon>Ascomycota</taxon>
        <taxon>Pezizomycotina</taxon>
        <taxon>Eurotiomycetes</taxon>
        <taxon>Chaetothyriomycetidae</taxon>
        <taxon>Chaetothyriales</taxon>
        <taxon>Herpotrichiellaceae</taxon>
        <taxon>Cladophialophora</taxon>
    </lineage>
</organism>
<comment type="caution">
    <text evidence="5">The sequence shown here is derived from an EMBL/GenBank/DDBJ whole genome shotgun (WGS) entry which is preliminary data.</text>
</comment>
<keyword evidence="2" id="KW-0489">Methyltransferase</keyword>
<dbReference type="EMBL" id="JAPDRK010000022">
    <property type="protein sequence ID" value="KAJ9603379.1"/>
    <property type="molecule type" value="Genomic_DNA"/>
</dbReference>
<keyword evidence="6" id="KW-1185">Reference proteome</keyword>
<dbReference type="GO" id="GO:0032259">
    <property type="term" value="P:methylation"/>
    <property type="evidence" value="ECO:0007669"/>
    <property type="project" value="UniProtKB-KW"/>
</dbReference>
<evidence type="ECO:0000313" key="6">
    <source>
        <dbReference type="Proteomes" id="UP001172673"/>
    </source>
</evidence>
<sequence length="161" mass="17851">MKDYGVPQQKRLRLIVIASGPGESILPRFPEPTHGPGRLYPYMNIGDALKDIPKGTPGMEIGGKRPTKGEAYPNTKFAKAIRSSSQQCHPDGGRTFNGREIARLQGFPDEYTFDGSVKDVRLLIGNAVPVTFAKTMMRWLRGSVEEADYYEAALEAQMYQA</sequence>
<dbReference type="Gene3D" id="3.40.50.150">
    <property type="entry name" value="Vaccinia Virus protein VP39"/>
    <property type="match status" value="1"/>
</dbReference>
<evidence type="ECO:0000256" key="4">
    <source>
        <dbReference type="ARBA" id="ARBA00022691"/>
    </source>
</evidence>
<dbReference type="PANTHER" id="PTHR10629">
    <property type="entry name" value="CYTOSINE-SPECIFIC METHYLTRANSFERASE"/>
    <property type="match status" value="1"/>
</dbReference>